<reference evidence="1" key="1">
    <citation type="submission" date="2019-11" db="EMBL/GenBank/DDBJ databases">
        <title>Nori genome reveals adaptations in red seaweeds to the harsh intertidal environment.</title>
        <authorList>
            <person name="Wang D."/>
            <person name="Mao Y."/>
        </authorList>
    </citation>
    <scope>NUCLEOTIDE SEQUENCE</scope>
    <source>
        <tissue evidence="1">Gametophyte</tissue>
    </source>
</reference>
<evidence type="ECO:0000313" key="1">
    <source>
        <dbReference type="EMBL" id="KAK1857800.1"/>
    </source>
</evidence>
<organism evidence="1 2">
    <name type="scientific">Pyropia yezoensis</name>
    <name type="common">Susabi-nori</name>
    <name type="synonym">Porphyra yezoensis</name>
    <dbReference type="NCBI Taxonomy" id="2788"/>
    <lineage>
        <taxon>Eukaryota</taxon>
        <taxon>Rhodophyta</taxon>
        <taxon>Bangiophyceae</taxon>
        <taxon>Bangiales</taxon>
        <taxon>Bangiaceae</taxon>
        <taxon>Pyropia</taxon>
    </lineage>
</organism>
<gene>
    <name evidence="1" type="ORF">I4F81_000415</name>
</gene>
<dbReference type="EMBL" id="CM020618">
    <property type="protein sequence ID" value="KAK1857800.1"/>
    <property type="molecule type" value="Genomic_DNA"/>
</dbReference>
<accession>A0ACC3BIP1</accession>
<evidence type="ECO:0000313" key="2">
    <source>
        <dbReference type="Proteomes" id="UP000798662"/>
    </source>
</evidence>
<dbReference type="Proteomes" id="UP000798662">
    <property type="component" value="Chromosome 1"/>
</dbReference>
<proteinExistence type="predicted"/>
<sequence>MVVPAAGVVVLLTAAIAATALPVAPTVSDLFLGARVPAAALGDPAVSVVVGAAAMRQAGVVPSPTPAIWDDYGGGPPPTLAGAVTEVPADMLAPLEGAPPDTTDSDSGAMGGDAFPPAPTEEPIWDDYGGGSPYPPIPDGSEDDGPADSEGELQDPPVEATPAADAACADLGGACHRLTPCCDEEAGTAVCAAAAEGGEDHPTTGHCMRAVAM</sequence>
<name>A0ACC3BIP1_PYRYE</name>
<protein>
    <submittedName>
        <fullName evidence="1">Uncharacterized protein</fullName>
    </submittedName>
</protein>
<comment type="caution">
    <text evidence="1">The sequence shown here is derived from an EMBL/GenBank/DDBJ whole genome shotgun (WGS) entry which is preliminary data.</text>
</comment>
<keyword evidence="2" id="KW-1185">Reference proteome</keyword>